<name>A0ABP3J120_9BACI</name>
<evidence type="ECO:0000313" key="2">
    <source>
        <dbReference type="EMBL" id="GAA0436826.1"/>
    </source>
</evidence>
<sequence>MNIKTLTANALVAATYVVVSLAIAPIAFSNIQFRIPEVFNHLVVFNKKYFFGIVLGVLLTNLFSPTGVYDLTFGVAHSALSLGIIILLAKFIKHKLTLLVINTIVFTFNMFIIAFELYLAAGLPFLLTWLLTAMGEFGIMAIGIPIMYALNRKLNFNDMMEKR</sequence>
<comment type="caution">
    <text evidence="2">The sequence shown here is derived from an EMBL/GenBank/DDBJ whole genome shotgun (WGS) entry which is preliminary data.</text>
</comment>
<dbReference type="PIRSF" id="PIRSF031501">
    <property type="entry name" value="QueT"/>
    <property type="match status" value="1"/>
</dbReference>
<dbReference type="PANTHER" id="PTHR40044">
    <property type="entry name" value="INTEGRAL MEMBRANE PROTEIN-RELATED"/>
    <property type="match status" value="1"/>
</dbReference>
<organism evidence="2 3">
    <name type="scientific">Lentibacillus halophilus</name>
    <dbReference type="NCBI Taxonomy" id="295065"/>
    <lineage>
        <taxon>Bacteria</taxon>
        <taxon>Bacillati</taxon>
        <taxon>Bacillota</taxon>
        <taxon>Bacilli</taxon>
        <taxon>Bacillales</taxon>
        <taxon>Bacillaceae</taxon>
        <taxon>Lentibacillus</taxon>
    </lineage>
</organism>
<gene>
    <name evidence="2" type="ORF">GCM10008983_11930</name>
</gene>
<keyword evidence="1" id="KW-0812">Transmembrane</keyword>
<dbReference type="PANTHER" id="PTHR40044:SF1">
    <property type="entry name" value="INTEGRAL MEMBRANE PROTEIN"/>
    <property type="match status" value="1"/>
</dbReference>
<feature type="transmembrane region" description="Helical" evidence="1">
    <location>
        <begin position="6"/>
        <end position="28"/>
    </location>
</feature>
<keyword evidence="1" id="KW-0472">Membrane</keyword>
<dbReference type="EMBL" id="BAAADM010000031">
    <property type="protein sequence ID" value="GAA0436826.1"/>
    <property type="molecule type" value="Genomic_DNA"/>
</dbReference>
<evidence type="ECO:0000256" key="1">
    <source>
        <dbReference type="SAM" id="Phobius"/>
    </source>
</evidence>
<reference evidence="3" key="1">
    <citation type="journal article" date="2019" name="Int. J. Syst. Evol. Microbiol.">
        <title>The Global Catalogue of Microorganisms (GCM) 10K type strain sequencing project: providing services to taxonomists for standard genome sequencing and annotation.</title>
        <authorList>
            <consortium name="The Broad Institute Genomics Platform"/>
            <consortium name="The Broad Institute Genome Sequencing Center for Infectious Disease"/>
            <person name="Wu L."/>
            <person name="Ma J."/>
        </authorList>
    </citation>
    <scope>NUCLEOTIDE SEQUENCE [LARGE SCALE GENOMIC DNA]</scope>
    <source>
        <strain evidence="3">JCM 12149</strain>
    </source>
</reference>
<evidence type="ECO:0000313" key="3">
    <source>
        <dbReference type="Proteomes" id="UP001501459"/>
    </source>
</evidence>
<accession>A0ABP3J120</accession>
<protein>
    <submittedName>
        <fullName evidence="2">QueT transporter family protein</fullName>
    </submittedName>
</protein>
<feature type="transmembrane region" description="Helical" evidence="1">
    <location>
        <begin position="126"/>
        <end position="150"/>
    </location>
</feature>
<proteinExistence type="predicted"/>
<keyword evidence="3" id="KW-1185">Reference proteome</keyword>
<keyword evidence="1" id="KW-1133">Transmembrane helix</keyword>
<dbReference type="Pfam" id="PF06177">
    <property type="entry name" value="QueT"/>
    <property type="match status" value="1"/>
</dbReference>
<dbReference type="RefSeq" id="WP_343751783.1">
    <property type="nucleotide sequence ID" value="NZ_BAAADM010000031.1"/>
</dbReference>
<feature type="transmembrane region" description="Helical" evidence="1">
    <location>
        <begin position="71"/>
        <end position="89"/>
    </location>
</feature>
<feature type="transmembrane region" description="Helical" evidence="1">
    <location>
        <begin position="49"/>
        <end position="65"/>
    </location>
</feature>
<dbReference type="Proteomes" id="UP001501459">
    <property type="component" value="Unassembled WGS sequence"/>
</dbReference>
<dbReference type="InterPro" id="IPR010387">
    <property type="entry name" value="QueT"/>
</dbReference>
<feature type="transmembrane region" description="Helical" evidence="1">
    <location>
        <begin position="96"/>
        <end position="120"/>
    </location>
</feature>